<dbReference type="Gramene" id="KJB44022">
    <property type="protein sequence ID" value="KJB44022"/>
    <property type="gene ID" value="B456_007G230300"/>
</dbReference>
<proteinExistence type="predicted"/>
<dbReference type="EMBL" id="CM001746">
    <property type="protein sequence ID" value="KJB44022.1"/>
    <property type="molecule type" value="Genomic_DNA"/>
</dbReference>
<dbReference type="Proteomes" id="UP000032304">
    <property type="component" value="Chromosome 7"/>
</dbReference>
<accession>A0A0D2PDV9</accession>
<protein>
    <submittedName>
        <fullName evidence="2">Uncharacterized protein</fullName>
    </submittedName>
</protein>
<name>A0A0D2PDV9_GOSRA</name>
<evidence type="ECO:0000256" key="1">
    <source>
        <dbReference type="SAM" id="Phobius"/>
    </source>
</evidence>
<feature type="transmembrane region" description="Helical" evidence="1">
    <location>
        <begin position="7"/>
        <end position="24"/>
    </location>
</feature>
<gene>
    <name evidence="2" type="ORF">B456_007G230300</name>
</gene>
<dbReference type="AlphaFoldDB" id="A0A0D2PDV9"/>
<keyword evidence="1" id="KW-0472">Membrane</keyword>
<evidence type="ECO:0000313" key="2">
    <source>
        <dbReference type="EMBL" id="KJB44022.1"/>
    </source>
</evidence>
<sequence length="132" mass="15775">MERIIKRVFFVIFTICFFFFSSFIEEQLLFVRKTSHPAYRPQFTINSVSLFRMKLLLRTVIQAFIAWKANGLPWPFNVLFIAVDHFYLSTKIDPFYKENACSKLLLVPYEVSYVDIFAFIARFCLFTWLVII</sequence>
<keyword evidence="1" id="KW-0812">Transmembrane</keyword>
<dbReference type="OMA" id="YVDIFAF"/>
<keyword evidence="1" id="KW-1133">Transmembrane helix</keyword>
<reference evidence="2 3" key="1">
    <citation type="journal article" date="2012" name="Nature">
        <title>Repeated polyploidization of Gossypium genomes and the evolution of spinnable cotton fibres.</title>
        <authorList>
            <person name="Paterson A.H."/>
            <person name="Wendel J.F."/>
            <person name="Gundlach H."/>
            <person name="Guo H."/>
            <person name="Jenkins J."/>
            <person name="Jin D."/>
            <person name="Llewellyn D."/>
            <person name="Showmaker K.C."/>
            <person name="Shu S."/>
            <person name="Udall J."/>
            <person name="Yoo M.J."/>
            <person name="Byers R."/>
            <person name="Chen W."/>
            <person name="Doron-Faigenboim A."/>
            <person name="Duke M.V."/>
            <person name="Gong L."/>
            <person name="Grimwood J."/>
            <person name="Grover C."/>
            <person name="Grupp K."/>
            <person name="Hu G."/>
            <person name="Lee T.H."/>
            <person name="Li J."/>
            <person name="Lin L."/>
            <person name="Liu T."/>
            <person name="Marler B.S."/>
            <person name="Page J.T."/>
            <person name="Roberts A.W."/>
            <person name="Romanel E."/>
            <person name="Sanders W.S."/>
            <person name="Szadkowski E."/>
            <person name="Tan X."/>
            <person name="Tang H."/>
            <person name="Xu C."/>
            <person name="Wang J."/>
            <person name="Wang Z."/>
            <person name="Zhang D."/>
            <person name="Zhang L."/>
            <person name="Ashrafi H."/>
            <person name="Bedon F."/>
            <person name="Bowers J.E."/>
            <person name="Brubaker C.L."/>
            <person name="Chee P.W."/>
            <person name="Das S."/>
            <person name="Gingle A.R."/>
            <person name="Haigler C.H."/>
            <person name="Harker D."/>
            <person name="Hoffmann L.V."/>
            <person name="Hovav R."/>
            <person name="Jones D.C."/>
            <person name="Lemke C."/>
            <person name="Mansoor S."/>
            <person name="ur Rahman M."/>
            <person name="Rainville L.N."/>
            <person name="Rambani A."/>
            <person name="Reddy U.K."/>
            <person name="Rong J.K."/>
            <person name="Saranga Y."/>
            <person name="Scheffler B.E."/>
            <person name="Scheffler J.A."/>
            <person name="Stelly D.M."/>
            <person name="Triplett B.A."/>
            <person name="Van Deynze A."/>
            <person name="Vaslin M.F."/>
            <person name="Waghmare V.N."/>
            <person name="Walford S.A."/>
            <person name="Wright R.J."/>
            <person name="Zaki E.A."/>
            <person name="Zhang T."/>
            <person name="Dennis E.S."/>
            <person name="Mayer K.F."/>
            <person name="Peterson D.G."/>
            <person name="Rokhsar D.S."/>
            <person name="Wang X."/>
            <person name="Schmutz J."/>
        </authorList>
    </citation>
    <scope>NUCLEOTIDE SEQUENCE [LARGE SCALE GENOMIC DNA]</scope>
</reference>
<organism evidence="2 3">
    <name type="scientific">Gossypium raimondii</name>
    <name type="common">Peruvian cotton</name>
    <name type="synonym">Gossypium klotzschianum subsp. raimondii</name>
    <dbReference type="NCBI Taxonomy" id="29730"/>
    <lineage>
        <taxon>Eukaryota</taxon>
        <taxon>Viridiplantae</taxon>
        <taxon>Streptophyta</taxon>
        <taxon>Embryophyta</taxon>
        <taxon>Tracheophyta</taxon>
        <taxon>Spermatophyta</taxon>
        <taxon>Magnoliopsida</taxon>
        <taxon>eudicotyledons</taxon>
        <taxon>Gunneridae</taxon>
        <taxon>Pentapetalae</taxon>
        <taxon>rosids</taxon>
        <taxon>malvids</taxon>
        <taxon>Malvales</taxon>
        <taxon>Malvaceae</taxon>
        <taxon>Malvoideae</taxon>
        <taxon>Gossypium</taxon>
    </lineage>
</organism>
<evidence type="ECO:0000313" key="3">
    <source>
        <dbReference type="Proteomes" id="UP000032304"/>
    </source>
</evidence>
<keyword evidence="3" id="KW-1185">Reference proteome</keyword>